<dbReference type="EC" id="2.7.7.65" evidence="8"/>
<keyword evidence="9" id="KW-1185">Reference proteome</keyword>
<dbReference type="PROSITE" id="PS50887">
    <property type="entry name" value="GGDEF"/>
    <property type="match status" value="1"/>
</dbReference>
<evidence type="ECO:0000313" key="9">
    <source>
        <dbReference type="Proteomes" id="UP001596044"/>
    </source>
</evidence>
<evidence type="ECO:0000256" key="2">
    <source>
        <dbReference type="ARBA" id="ARBA00022475"/>
    </source>
</evidence>
<dbReference type="InterPro" id="IPR033479">
    <property type="entry name" value="dCache_1"/>
</dbReference>
<evidence type="ECO:0000256" key="1">
    <source>
        <dbReference type="ARBA" id="ARBA00004651"/>
    </source>
</evidence>
<dbReference type="PANTHER" id="PTHR45138">
    <property type="entry name" value="REGULATORY COMPONENTS OF SENSORY TRANSDUCTION SYSTEM"/>
    <property type="match status" value="1"/>
</dbReference>
<evidence type="ECO:0000259" key="7">
    <source>
        <dbReference type="PROSITE" id="PS50887"/>
    </source>
</evidence>
<dbReference type="SUPFAM" id="SSF103190">
    <property type="entry name" value="Sensory domain-like"/>
    <property type="match status" value="1"/>
</dbReference>
<dbReference type="CDD" id="cd12912">
    <property type="entry name" value="PDC2_MCP_like"/>
    <property type="match status" value="1"/>
</dbReference>
<keyword evidence="2" id="KW-1003">Cell membrane</keyword>
<evidence type="ECO:0000256" key="5">
    <source>
        <dbReference type="ARBA" id="ARBA00023136"/>
    </source>
</evidence>
<dbReference type="PANTHER" id="PTHR45138:SF9">
    <property type="entry name" value="DIGUANYLATE CYCLASE DGCM-RELATED"/>
    <property type="match status" value="1"/>
</dbReference>
<dbReference type="InterPro" id="IPR043128">
    <property type="entry name" value="Rev_trsase/Diguanyl_cyclase"/>
</dbReference>
<evidence type="ECO:0000256" key="3">
    <source>
        <dbReference type="ARBA" id="ARBA00022692"/>
    </source>
</evidence>
<dbReference type="Gene3D" id="3.30.70.270">
    <property type="match status" value="1"/>
</dbReference>
<dbReference type="EMBL" id="JBHSMJ010000006">
    <property type="protein sequence ID" value="MFC5447317.1"/>
    <property type="molecule type" value="Genomic_DNA"/>
</dbReference>
<dbReference type="CDD" id="cd12914">
    <property type="entry name" value="PDC1_DGC_like"/>
    <property type="match status" value="1"/>
</dbReference>
<dbReference type="Gene3D" id="3.30.450.20">
    <property type="entry name" value="PAS domain"/>
    <property type="match status" value="1"/>
</dbReference>
<dbReference type="InterPro" id="IPR050469">
    <property type="entry name" value="Diguanylate_Cyclase"/>
</dbReference>
<dbReference type="Pfam" id="PF02743">
    <property type="entry name" value="dCache_1"/>
    <property type="match status" value="1"/>
</dbReference>
<dbReference type="SMART" id="SM00267">
    <property type="entry name" value="GGDEF"/>
    <property type="match status" value="1"/>
</dbReference>
<organism evidence="8 9">
    <name type="scientific">Paenibacillus aestuarii</name>
    <dbReference type="NCBI Taxonomy" id="516965"/>
    <lineage>
        <taxon>Bacteria</taxon>
        <taxon>Bacillati</taxon>
        <taxon>Bacillota</taxon>
        <taxon>Bacilli</taxon>
        <taxon>Bacillales</taxon>
        <taxon>Paenibacillaceae</taxon>
        <taxon>Paenibacillus</taxon>
    </lineage>
</organism>
<name>A0ABW0K3U4_9BACL</name>
<sequence>MFLVSLAILLTFAGTLMTGYHVTRNKLEENALQMHEAYAKKFADTTDLIFRTMKQYLKAKSVEIGQNIDNPNYRQTMLATTGYNHFFNSIVFADTNDVIVATQPELGVIGKKTSLSDLPYNPREAFITKPFRAITGRLIITMSEPVFDGGGNFRGRVAGTIYLEESNMLNDIVSEHFFSDQSYAWVIDKDGHLIYHPDPSRNGENVTKNVIAQHLMKGESGHAHVTNLRGVEMLVGYAPVPSSGWGVASQTPVAEIDPPVWEVTQRMFYYTAPLVLIMLLLSLMMTHKLVIPLKKLALYSRSLTRERIKNNVLERIPSWYFESEQLKKAIQLYTDSLTKEVDYFKKESLTDELTGLANRRHVDVVLHEWMNRQTPFSLVLLDIDHFKSFNDTFGHQAGDAVLKGLAEVFRQKTRADDLCGRYGGEEFILLLPDTSLTHAAAIVERIHSALRSKPVYANNFITISAGVGHYPDSSAELDALMSLTDQALYRAKREGRNRTVLV</sequence>
<dbReference type="CDD" id="cd01949">
    <property type="entry name" value="GGDEF"/>
    <property type="match status" value="1"/>
</dbReference>
<feature type="transmembrane region" description="Helical" evidence="6">
    <location>
        <begin position="267"/>
        <end position="286"/>
    </location>
</feature>
<dbReference type="NCBIfam" id="TIGR00254">
    <property type="entry name" value="GGDEF"/>
    <property type="match status" value="1"/>
</dbReference>
<evidence type="ECO:0000256" key="6">
    <source>
        <dbReference type="SAM" id="Phobius"/>
    </source>
</evidence>
<keyword evidence="8" id="KW-0808">Transferase</keyword>
<feature type="domain" description="GGDEF" evidence="7">
    <location>
        <begin position="374"/>
        <end position="502"/>
    </location>
</feature>
<dbReference type="Pfam" id="PF00990">
    <property type="entry name" value="GGDEF"/>
    <property type="match status" value="1"/>
</dbReference>
<dbReference type="InterPro" id="IPR029787">
    <property type="entry name" value="Nucleotide_cyclase"/>
</dbReference>
<dbReference type="SUPFAM" id="SSF55073">
    <property type="entry name" value="Nucleotide cyclase"/>
    <property type="match status" value="1"/>
</dbReference>
<dbReference type="InterPro" id="IPR029151">
    <property type="entry name" value="Sensor-like_sf"/>
</dbReference>
<keyword evidence="8" id="KW-0548">Nucleotidyltransferase</keyword>
<accession>A0ABW0K3U4</accession>
<keyword evidence="5 6" id="KW-0472">Membrane</keyword>
<gene>
    <name evidence="8" type="ORF">ACFPOG_03540</name>
</gene>
<comment type="subcellular location">
    <subcellularLocation>
        <location evidence="1">Cell membrane</location>
        <topology evidence="1">Multi-pass membrane protein</topology>
    </subcellularLocation>
</comment>
<comment type="caution">
    <text evidence="8">The sequence shown here is derived from an EMBL/GenBank/DDBJ whole genome shotgun (WGS) entry which is preliminary data.</text>
</comment>
<keyword evidence="4 6" id="KW-1133">Transmembrane helix</keyword>
<dbReference type="RefSeq" id="WP_270884324.1">
    <property type="nucleotide sequence ID" value="NZ_JAQFVF010000068.1"/>
</dbReference>
<protein>
    <submittedName>
        <fullName evidence="8">Diguanylate cyclase</fullName>
        <ecNumber evidence="8">2.7.7.65</ecNumber>
    </submittedName>
</protein>
<keyword evidence="3 6" id="KW-0812">Transmembrane</keyword>
<reference evidence="9" key="1">
    <citation type="journal article" date="2019" name="Int. J. Syst. Evol. Microbiol.">
        <title>The Global Catalogue of Microorganisms (GCM) 10K type strain sequencing project: providing services to taxonomists for standard genome sequencing and annotation.</title>
        <authorList>
            <consortium name="The Broad Institute Genomics Platform"/>
            <consortium name="The Broad Institute Genome Sequencing Center for Infectious Disease"/>
            <person name="Wu L."/>
            <person name="Ma J."/>
        </authorList>
    </citation>
    <scope>NUCLEOTIDE SEQUENCE [LARGE SCALE GENOMIC DNA]</scope>
    <source>
        <strain evidence="9">KACC 11904</strain>
    </source>
</reference>
<evidence type="ECO:0000256" key="4">
    <source>
        <dbReference type="ARBA" id="ARBA00022989"/>
    </source>
</evidence>
<evidence type="ECO:0000313" key="8">
    <source>
        <dbReference type="EMBL" id="MFC5447317.1"/>
    </source>
</evidence>
<dbReference type="Proteomes" id="UP001596044">
    <property type="component" value="Unassembled WGS sequence"/>
</dbReference>
<proteinExistence type="predicted"/>
<dbReference type="GO" id="GO:0052621">
    <property type="term" value="F:diguanylate cyclase activity"/>
    <property type="evidence" value="ECO:0007669"/>
    <property type="project" value="UniProtKB-EC"/>
</dbReference>
<dbReference type="InterPro" id="IPR000160">
    <property type="entry name" value="GGDEF_dom"/>
</dbReference>